<accession>A0AAE1JFF5</accession>
<sequence length="89" mass="10275">MSTLARCSLSLVFFLVRCCHQPPSLVFFPVRCHRHRFSPTLSSTVESDKLRLIPEVFGKIRGLFMLDLLSNQLMVDGRLILTDLKIYHI</sequence>
<feature type="signal peptide" evidence="1">
    <location>
        <begin position="1"/>
        <end position="20"/>
    </location>
</feature>
<proteinExistence type="predicted"/>
<name>A0AAE1JFF5_9FABA</name>
<reference evidence="2" key="1">
    <citation type="submission" date="2023-10" db="EMBL/GenBank/DDBJ databases">
        <title>Chromosome-level genome of the transformable northern wattle, Acacia crassicarpa.</title>
        <authorList>
            <person name="Massaro I."/>
            <person name="Sinha N.R."/>
            <person name="Poethig S."/>
            <person name="Leichty A.R."/>
        </authorList>
    </citation>
    <scope>NUCLEOTIDE SEQUENCE</scope>
    <source>
        <strain evidence="2">Acra3RX</strain>
        <tissue evidence="2">Leaf</tissue>
    </source>
</reference>
<evidence type="ECO:0000313" key="3">
    <source>
        <dbReference type="Proteomes" id="UP001293593"/>
    </source>
</evidence>
<feature type="chain" id="PRO_5041901553" description="Secreted protein" evidence="1">
    <location>
        <begin position="21"/>
        <end position="89"/>
    </location>
</feature>
<keyword evidence="3" id="KW-1185">Reference proteome</keyword>
<evidence type="ECO:0000256" key="1">
    <source>
        <dbReference type="SAM" id="SignalP"/>
    </source>
</evidence>
<dbReference type="AlphaFoldDB" id="A0AAE1JFF5"/>
<evidence type="ECO:0000313" key="2">
    <source>
        <dbReference type="EMBL" id="KAK4267508.1"/>
    </source>
</evidence>
<keyword evidence="1" id="KW-0732">Signal</keyword>
<organism evidence="2 3">
    <name type="scientific">Acacia crassicarpa</name>
    <name type="common">northern wattle</name>
    <dbReference type="NCBI Taxonomy" id="499986"/>
    <lineage>
        <taxon>Eukaryota</taxon>
        <taxon>Viridiplantae</taxon>
        <taxon>Streptophyta</taxon>
        <taxon>Embryophyta</taxon>
        <taxon>Tracheophyta</taxon>
        <taxon>Spermatophyta</taxon>
        <taxon>Magnoliopsida</taxon>
        <taxon>eudicotyledons</taxon>
        <taxon>Gunneridae</taxon>
        <taxon>Pentapetalae</taxon>
        <taxon>rosids</taxon>
        <taxon>fabids</taxon>
        <taxon>Fabales</taxon>
        <taxon>Fabaceae</taxon>
        <taxon>Caesalpinioideae</taxon>
        <taxon>mimosoid clade</taxon>
        <taxon>Acacieae</taxon>
        <taxon>Acacia</taxon>
    </lineage>
</organism>
<dbReference type="EMBL" id="JAWXYG010000007">
    <property type="protein sequence ID" value="KAK4267508.1"/>
    <property type="molecule type" value="Genomic_DNA"/>
</dbReference>
<comment type="caution">
    <text evidence="2">The sequence shown here is derived from an EMBL/GenBank/DDBJ whole genome shotgun (WGS) entry which is preliminary data.</text>
</comment>
<evidence type="ECO:0008006" key="4">
    <source>
        <dbReference type="Google" id="ProtNLM"/>
    </source>
</evidence>
<protein>
    <recommendedName>
        <fullName evidence="4">Secreted protein</fullName>
    </recommendedName>
</protein>
<dbReference type="Proteomes" id="UP001293593">
    <property type="component" value="Unassembled WGS sequence"/>
</dbReference>
<gene>
    <name evidence="2" type="ORF">QN277_024281</name>
</gene>